<dbReference type="Proteomes" id="UP000029389">
    <property type="component" value="Unassembled WGS sequence"/>
</dbReference>
<dbReference type="EMBL" id="QVOD01000016">
    <property type="protein sequence ID" value="RFT66282.1"/>
    <property type="molecule type" value="Genomic_DNA"/>
</dbReference>
<accession>A0A090Z2D8</accession>
<dbReference type="EMBL" id="JMQC01000008">
    <property type="protein sequence ID" value="KFN04518.1"/>
    <property type="molecule type" value="Genomic_DNA"/>
</dbReference>
<reference evidence="1 3" key="1">
    <citation type="submission" date="2014-04" db="EMBL/GenBank/DDBJ databases">
        <authorList>
            <person name="Bishop-Lilly K.A."/>
            <person name="Broomall S.M."/>
            <person name="Chain P.S."/>
            <person name="Chertkov O."/>
            <person name="Coyne S.R."/>
            <person name="Daligault H.E."/>
            <person name="Davenport K.W."/>
            <person name="Erkkila T."/>
            <person name="Frey K.G."/>
            <person name="Gibbons H.S."/>
            <person name="Gu W."/>
            <person name="Jaissle J."/>
            <person name="Johnson S.L."/>
            <person name="Koroleva G.I."/>
            <person name="Ladner J.T."/>
            <person name="Lo C.-C."/>
            <person name="Minogue T.D."/>
            <person name="Munk C."/>
            <person name="Palacios G.F."/>
            <person name="Redden C.L."/>
            <person name="Rosenzweig C.N."/>
            <person name="Scholz M.B."/>
            <person name="Teshima H."/>
            <person name="Xu Y."/>
        </authorList>
    </citation>
    <scope>NUCLEOTIDE SEQUENCE [LARGE SCALE GENOMIC DNA]</scope>
    <source>
        <strain evidence="1 3">BHP</strain>
    </source>
</reference>
<gene>
    <name evidence="2" type="ORF">D0U04_14990</name>
    <name evidence="1" type="ORF">DJ93_3495</name>
</gene>
<name>A0A090Z2D8_9BACI</name>
<organism evidence="1 3">
    <name type="scientific">Bacillus clarus</name>
    <dbReference type="NCBI Taxonomy" id="2338372"/>
    <lineage>
        <taxon>Bacteria</taxon>
        <taxon>Bacillati</taxon>
        <taxon>Bacillota</taxon>
        <taxon>Bacilli</taxon>
        <taxon>Bacillales</taxon>
        <taxon>Bacillaceae</taxon>
        <taxon>Bacillus</taxon>
        <taxon>Bacillus cereus group</taxon>
    </lineage>
</organism>
<keyword evidence="4" id="KW-1185">Reference proteome</keyword>
<sequence>MKLMQANLRLFKDKMIKPSNYLIEHVGNDQYLLHREIAEYEKEAFRKEKLFQYKGRSFLPNIEQFTSEEQAKLAVYSYWEAIRQLY</sequence>
<dbReference type="PATRIC" id="fig|1405.8.peg.3590"/>
<proteinExistence type="predicted"/>
<evidence type="ECO:0000313" key="4">
    <source>
        <dbReference type="Proteomes" id="UP000264294"/>
    </source>
</evidence>
<evidence type="ECO:0000313" key="2">
    <source>
        <dbReference type="EMBL" id="RFT66282.1"/>
    </source>
</evidence>
<evidence type="ECO:0000313" key="1">
    <source>
        <dbReference type="EMBL" id="KFN04518.1"/>
    </source>
</evidence>
<reference evidence="2 4" key="2">
    <citation type="submission" date="2018-08" db="EMBL/GenBank/DDBJ databases">
        <title>Bacillus clarus sp. nov. strain PS00077A.</title>
        <authorList>
            <person name="Mendez Acevedo M."/>
            <person name="Carroll L."/>
            <person name="Mukherjee M."/>
            <person name="Wiedmann M."/>
            <person name="Kovac J."/>
        </authorList>
    </citation>
    <scope>NUCLEOTIDE SEQUENCE [LARGE SCALE GENOMIC DNA]</scope>
    <source>
        <strain evidence="2 4">PS00077A</strain>
    </source>
</reference>
<dbReference type="RefSeq" id="WP_042982281.1">
    <property type="nucleotide sequence ID" value="NZ_JMQC01000008.1"/>
</dbReference>
<dbReference type="AlphaFoldDB" id="A0A090Z2D8"/>
<evidence type="ECO:0000313" key="3">
    <source>
        <dbReference type="Proteomes" id="UP000029389"/>
    </source>
</evidence>
<dbReference type="Proteomes" id="UP000264294">
    <property type="component" value="Unassembled WGS sequence"/>
</dbReference>
<comment type="caution">
    <text evidence="1">The sequence shown here is derived from an EMBL/GenBank/DDBJ whole genome shotgun (WGS) entry which is preliminary data.</text>
</comment>
<protein>
    <submittedName>
        <fullName evidence="1">Uncharacterized protein</fullName>
    </submittedName>
</protein>